<keyword evidence="1" id="KW-0472">Membrane</keyword>
<evidence type="ECO:0000256" key="1">
    <source>
        <dbReference type="SAM" id="Phobius"/>
    </source>
</evidence>
<dbReference type="AlphaFoldDB" id="A0A9P9F3Z4"/>
<feature type="transmembrane region" description="Helical" evidence="1">
    <location>
        <begin position="55"/>
        <end position="81"/>
    </location>
</feature>
<evidence type="ECO:0000313" key="2">
    <source>
        <dbReference type="EMBL" id="KAH7152401.1"/>
    </source>
</evidence>
<name>A0A9P9F3Z4_9HYPO</name>
<keyword evidence="3" id="KW-1185">Reference proteome</keyword>
<dbReference type="EMBL" id="JAGMUU010000005">
    <property type="protein sequence ID" value="KAH7152401.1"/>
    <property type="molecule type" value="Genomic_DNA"/>
</dbReference>
<organism evidence="2 3">
    <name type="scientific">Dactylonectria estremocensis</name>
    <dbReference type="NCBI Taxonomy" id="1079267"/>
    <lineage>
        <taxon>Eukaryota</taxon>
        <taxon>Fungi</taxon>
        <taxon>Dikarya</taxon>
        <taxon>Ascomycota</taxon>
        <taxon>Pezizomycotina</taxon>
        <taxon>Sordariomycetes</taxon>
        <taxon>Hypocreomycetidae</taxon>
        <taxon>Hypocreales</taxon>
        <taxon>Nectriaceae</taxon>
        <taxon>Dactylonectria</taxon>
    </lineage>
</organism>
<proteinExistence type="predicted"/>
<sequence length="160" mass="17491">MVGCLSVSTIEIAAMHVLRVEASLRLLNHSLFFCCYRVATGEPHRSKIALRPSRLTLFSVCSCSLWVSTQLLLVIVAWWLAAGVGKQPRQSNSLRSSWVNLGKSNIAMCNPCLISKLMASYLVASTQFIVSHDSVAECAHQLPLKPPLTEKPSSSHQGAK</sequence>
<keyword evidence="1" id="KW-0812">Transmembrane</keyword>
<reference evidence="2" key="1">
    <citation type="journal article" date="2021" name="Nat. Commun.">
        <title>Genetic determinants of endophytism in the Arabidopsis root mycobiome.</title>
        <authorList>
            <person name="Mesny F."/>
            <person name="Miyauchi S."/>
            <person name="Thiergart T."/>
            <person name="Pickel B."/>
            <person name="Atanasova L."/>
            <person name="Karlsson M."/>
            <person name="Huettel B."/>
            <person name="Barry K.W."/>
            <person name="Haridas S."/>
            <person name="Chen C."/>
            <person name="Bauer D."/>
            <person name="Andreopoulos W."/>
            <person name="Pangilinan J."/>
            <person name="LaButti K."/>
            <person name="Riley R."/>
            <person name="Lipzen A."/>
            <person name="Clum A."/>
            <person name="Drula E."/>
            <person name="Henrissat B."/>
            <person name="Kohler A."/>
            <person name="Grigoriev I.V."/>
            <person name="Martin F.M."/>
            <person name="Hacquard S."/>
        </authorList>
    </citation>
    <scope>NUCLEOTIDE SEQUENCE</scope>
    <source>
        <strain evidence="2">MPI-CAGE-AT-0021</strain>
    </source>
</reference>
<accession>A0A9P9F3Z4</accession>
<evidence type="ECO:0000313" key="3">
    <source>
        <dbReference type="Proteomes" id="UP000717696"/>
    </source>
</evidence>
<gene>
    <name evidence="2" type="ORF">B0J13DRAFT_262597</name>
</gene>
<protein>
    <submittedName>
        <fullName evidence="2">Uncharacterized protein</fullName>
    </submittedName>
</protein>
<keyword evidence="1" id="KW-1133">Transmembrane helix</keyword>
<comment type="caution">
    <text evidence="2">The sequence shown here is derived from an EMBL/GenBank/DDBJ whole genome shotgun (WGS) entry which is preliminary data.</text>
</comment>
<dbReference type="Proteomes" id="UP000717696">
    <property type="component" value="Unassembled WGS sequence"/>
</dbReference>